<keyword evidence="4 6" id="KW-0238">DNA-binding</keyword>
<accession>A0ABR7E1K0</accession>
<feature type="compositionally biased region" description="Acidic residues" evidence="7">
    <location>
        <begin position="1"/>
        <end position="19"/>
    </location>
</feature>
<feature type="region of interest" description="Disordered" evidence="7">
    <location>
        <begin position="862"/>
        <end position="900"/>
    </location>
</feature>
<evidence type="ECO:0000256" key="7">
    <source>
        <dbReference type="SAM" id="MobiDB-lite"/>
    </source>
</evidence>
<sequence length="908" mass="103460">MKPEDIEDFTEENENEEIEQTNINSQQESGEQSDATTHSEYKIPGKGEGRISYHLSGMYQDWFLDYASYVILERAVPHINDGLKPVQRRILHSMRRLDDGRYNKVANIVGHTMQFHPHGDQSIGDALVQLGQKDLLIDCQGNWGNILTGDGAAAPRYIEARLSKFALETVFNPKTTLWQLSYDGRNKEPVTLPVKFPLLLAQGVEGIAVGLSSKILPHNFNELLDASIAYLKDEDFALYPDFQTGGYVDVSKYNDGERGGSVKVRSKITKLDNKTLVISEIPYGRTTSSVIESILKANDKGKIKIKKVDDNTAKDVEILVHLAPGVSSDKTIDALYAFTDCEISISPNCCVIMDNKPHFLKVSDVLRHSTDDTLHLLRTELQIQKAEQEETLFFASLEKIFIEERIYKDAEFENSKDMDEAVAHIDLRLTPFKPDFIREVTREDILKLMEIKMGRILKFNSEKSNALIAQIREEIERINHHLDNIVDYTINWFTMLKEKYGKNYPRMTEVRNFDTIEATKVVEANEKLYINRAEGFMGMSLKKDEYVCNCSDIDDIILFYRNGTYKIVKVSDKMFVGKDVLYVNVFKRNDTRTIYNVIYRDGKVGYNYIKRFAVTGVTRDKEYDVTKGTEGSRVLYFSANPNGEAETVKVILKPKPRQKLLVFEKDFSEIAIKGRGSMGNILTKADVHKISLKQKGSSTLGGRQVWFDWDVLRLNYDGRGDELGEFQSDDLILVVLRNGDFYTTNFDLSNHYDDNIQIIEKFNSNKVWTAALYDADQKYPYLKRFVLEAGSKKQNFLGENPKSRLMLLTDEVYPRIEVVFGGHDAFREPLVLDAEEFIAVKGFKAKGKRISTFEVETVNELEPTRFAPAEQPGDTSGEGNPDNDDTGQTESDSDIIDEITGQMKLFDE</sequence>
<dbReference type="InterPro" id="IPR013757">
    <property type="entry name" value="Topo_IIA_A_a_sf"/>
</dbReference>
<reference evidence="9 10" key="1">
    <citation type="submission" date="2020-08" db="EMBL/GenBank/DDBJ databases">
        <title>Genome public.</title>
        <authorList>
            <person name="Liu C."/>
            <person name="Sun Q."/>
        </authorList>
    </citation>
    <scope>NUCLEOTIDE SEQUENCE [LARGE SCALE GENOMIC DNA]</scope>
    <source>
        <strain evidence="9 10">BX2</strain>
    </source>
</reference>
<dbReference type="NCBIfam" id="NF009397">
    <property type="entry name" value="PRK12758.1"/>
    <property type="match status" value="1"/>
</dbReference>
<dbReference type="PROSITE" id="PS52040">
    <property type="entry name" value="TOPO_IIA"/>
    <property type="match status" value="1"/>
</dbReference>
<keyword evidence="5 6" id="KW-0413">Isomerase</keyword>
<evidence type="ECO:0000256" key="1">
    <source>
        <dbReference type="ARBA" id="ARBA00000185"/>
    </source>
</evidence>
<feature type="region of interest" description="Disordered" evidence="7">
    <location>
        <begin position="1"/>
        <end position="46"/>
    </location>
</feature>
<proteinExistence type="inferred from homology"/>
<dbReference type="Gene3D" id="3.30.1360.40">
    <property type="match status" value="1"/>
</dbReference>
<dbReference type="NCBIfam" id="NF007209">
    <property type="entry name" value="PRK09631.1"/>
    <property type="match status" value="1"/>
</dbReference>
<dbReference type="Gene3D" id="3.90.199.10">
    <property type="entry name" value="Topoisomerase II, domain 5"/>
    <property type="match status" value="1"/>
</dbReference>
<feature type="active site" description="O-(5'-phospho-DNA)-tyrosine intermediate" evidence="6">
    <location>
        <position position="157"/>
    </location>
</feature>
<evidence type="ECO:0000256" key="3">
    <source>
        <dbReference type="ARBA" id="ARBA00023029"/>
    </source>
</evidence>
<dbReference type="Gene3D" id="1.10.268.10">
    <property type="entry name" value="Topoisomerase, domain 3"/>
    <property type="match status" value="1"/>
</dbReference>
<dbReference type="InterPro" id="IPR002205">
    <property type="entry name" value="Topo_IIA_dom_A"/>
</dbReference>
<dbReference type="PANTHER" id="PTHR43493:SF5">
    <property type="entry name" value="DNA GYRASE SUBUNIT A, CHLOROPLASTIC_MITOCHONDRIAL"/>
    <property type="match status" value="1"/>
</dbReference>
<evidence type="ECO:0000256" key="2">
    <source>
        <dbReference type="ARBA" id="ARBA00008263"/>
    </source>
</evidence>
<feature type="compositionally biased region" description="Acidic residues" evidence="7">
    <location>
        <begin position="881"/>
        <end position="897"/>
    </location>
</feature>
<comment type="catalytic activity">
    <reaction evidence="1 6">
        <text>ATP-dependent breakage, passage and rejoining of double-stranded DNA.</text>
        <dbReference type="EC" id="5.6.2.2"/>
    </reaction>
</comment>
<dbReference type="Proteomes" id="UP000644010">
    <property type="component" value="Unassembled WGS sequence"/>
</dbReference>
<dbReference type="SUPFAM" id="SSF56719">
    <property type="entry name" value="Type II DNA topoisomerase"/>
    <property type="match status" value="1"/>
</dbReference>
<feature type="compositionally biased region" description="Basic and acidic residues" evidence="7">
    <location>
        <begin position="37"/>
        <end position="46"/>
    </location>
</feature>
<comment type="similarity">
    <text evidence="2">Belongs to the type II topoisomerase GyrA/ParC subunit family.</text>
</comment>
<dbReference type="PANTHER" id="PTHR43493">
    <property type="entry name" value="DNA GYRASE/TOPOISOMERASE SUBUNIT A"/>
    <property type="match status" value="1"/>
</dbReference>
<dbReference type="RefSeq" id="WP_186959525.1">
    <property type="nucleotide sequence ID" value="NZ_JACOOI010000011.1"/>
</dbReference>
<dbReference type="InterPro" id="IPR013760">
    <property type="entry name" value="Topo_IIA-like_dom_sf"/>
</dbReference>
<keyword evidence="10" id="KW-1185">Reference proteome</keyword>
<evidence type="ECO:0000313" key="10">
    <source>
        <dbReference type="Proteomes" id="UP000644010"/>
    </source>
</evidence>
<organism evidence="9 10">
    <name type="scientific">Parabacteroides segnis</name>
    <dbReference type="NCBI Taxonomy" id="2763058"/>
    <lineage>
        <taxon>Bacteria</taxon>
        <taxon>Pseudomonadati</taxon>
        <taxon>Bacteroidota</taxon>
        <taxon>Bacteroidia</taxon>
        <taxon>Bacteroidales</taxon>
        <taxon>Tannerellaceae</taxon>
        <taxon>Parabacteroides</taxon>
    </lineage>
</organism>
<evidence type="ECO:0000256" key="6">
    <source>
        <dbReference type="PROSITE-ProRule" id="PRU01384"/>
    </source>
</evidence>
<feature type="domain" description="Topo IIA-type catalytic" evidence="8">
    <location>
        <begin position="76"/>
        <end position="475"/>
    </location>
</feature>
<comment type="caution">
    <text evidence="9">The sequence shown here is derived from an EMBL/GenBank/DDBJ whole genome shotgun (WGS) entry which is preliminary data.</text>
</comment>
<evidence type="ECO:0000256" key="5">
    <source>
        <dbReference type="ARBA" id="ARBA00023235"/>
    </source>
</evidence>
<name>A0ABR7E1K0_9BACT</name>
<dbReference type="SMART" id="SM00434">
    <property type="entry name" value="TOP4c"/>
    <property type="match status" value="1"/>
</dbReference>
<keyword evidence="3 6" id="KW-0799">Topoisomerase</keyword>
<gene>
    <name evidence="9" type="ORF">H8S77_11705</name>
</gene>
<evidence type="ECO:0000256" key="4">
    <source>
        <dbReference type="ARBA" id="ARBA00023125"/>
    </source>
</evidence>
<dbReference type="InterPro" id="IPR013758">
    <property type="entry name" value="Topo_IIA_A/C_ab"/>
</dbReference>
<dbReference type="EMBL" id="JACOOI010000011">
    <property type="protein sequence ID" value="MBC5643553.1"/>
    <property type="molecule type" value="Genomic_DNA"/>
</dbReference>
<protein>
    <submittedName>
        <fullName evidence="9">DNA gyrase/topoisomerase IV subunit A</fullName>
    </submittedName>
</protein>
<evidence type="ECO:0000313" key="9">
    <source>
        <dbReference type="EMBL" id="MBC5643553.1"/>
    </source>
</evidence>
<dbReference type="InterPro" id="IPR050220">
    <property type="entry name" value="Type_II_DNA_Topoisomerases"/>
</dbReference>
<evidence type="ECO:0000259" key="8">
    <source>
        <dbReference type="PROSITE" id="PS52040"/>
    </source>
</evidence>
<dbReference type="Pfam" id="PF00521">
    <property type="entry name" value="DNA_topoisoIV"/>
    <property type="match status" value="1"/>
</dbReference>